<sequence>MLGDGARIRLVAGRARLLPAVPVPDSLTPARFSVLSPGTERRHLAATVRGPARDSGYMTVGGEQGRGWLLAPVPHGAPFDPRLEGTVTAPPGTPLHVAAVARFQLMAALGLARLPDDVDLEDAVVAGSGPVALGCVLELRRRGVRRVRVLTSRRNAPIGRAPGTECVDEVRAAGAGLVVDAAGRPERAAGLVRRGGVLGLLGTPEECGTLPALELHRGGCTVVGMHELAAFDPGRYRAAYAETAAWLNAWLDAELTASWCRTVPGDLAPRVFESLGRPGRPDEPIVVFSWEV</sequence>
<accession>A0ABP6MMN6</accession>
<keyword evidence="2" id="KW-1185">Reference proteome</keyword>
<proteinExistence type="predicted"/>
<evidence type="ECO:0000313" key="2">
    <source>
        <dbReference type="Proteomes" id="UP001500320"/>
    </source>
</evidence>
<dbReference type="EMBL" id="BAAAUT010000004">
    <property type="protein sequence ID" value="GAA3118851.1"/>
    <property type="molecule type" value="Genomic_DNA"/>
</dbReference>
<name>A0ABP6MMN6_9ACTN</name>
<dbReference type="Gene3D" id="3.40.50.720">
    <property type="entry name" value="NAD(P)-binding Rossmann-like Domain"/>
    <property type="match status" value="1"/>
</dbReference>
<dbReference type="InterPro" id="IPR036291">
    <property type="entry name" value="NAD(P)-bd_dom_sf"/>
</dbReference>
<evidence type="ECO:0000313" key="1">
    <source>
        <dbReference type="EMBL" id="GAA3118851.1"/>
    </source>
</evidence>
<protein>
    <submittedName>
        <fullName evidence="1">Uncharacterized protein</fullName>
    </submittedName>
</protein>
<dbReference type="SUPFAM" id="SSF51735">
    <property type="entry name" value="NAD(P)-binding Rossmann-fold domains"/>
    <property type="match status" value="1"/>
</dbReference>
<comment type="caution">
    <text evidence="1">The sequence shown here is derived from an EMBL/GenBank/DDBJ whole genome shotgun (WGS) entry which is preliminary data.</text>
</comment>
<dbReference type="Proteomes" id="UP001500320">
    <property type="component" value="Unassembled WGS sequence"/>
</dbReference>
<organism evidence="1 2">
    <name type="scientific">Planomonospora alba</name>
    <dbReference type="NCBI Taxonomy" id="161354"/>
    <lineage>
        <taxon>Bacteria</taxon>
        <taxon>Bacillati</taxon>
        <taxon>Actinomycetota</taxon>
        <taxon>Actinomycetes</taxon>
        <taxon>Streptosporangiales</taxon>
        <taxon>Streptosporangiaceae</taxon>
        <taxon>Planomonospora</taxon>
    </lineage>
</organism>
<gene>
    <name evidence="1" type="ORF">GCM10010466_07180</name>
</gene>
<reference evidence="2" key="1">
    <citation type="journal article" date="2019" name="Int. J. Syst. Evol. Microbiol.">
        <title>The Global Catalogue of Microorganisms (GCM) 10K type strain sequencing project: providing services to taxonomists for standard genome sequencing and annotation.</title>
        <authorList>
            <consortium name="The Broad Institute Genomics Platform"/>
            <consortium name="The Broad Institute Genome Sequencing Center for Infectious Disease"/>
            <person name="Wu L."/>
            <person name="Ma J."/>
        </authorList>
    </citation>
    <scope>NUCLEOTIDE SEQUENCE [LARGE SCALE GENOMIC DNA]</scope>
    <source>
        <strain evidence="2">JCM 9373</strain>
    </source>
</reference>
<dbReference type="RefSeq" id="WP_344855829.1">
    <property type="nucleotide sequence ID" value="NZ_BAAAUT010000004.1"/>
</dbReference>